<organism evidence="2 3">
    <name type="scientific">Gracilibacillus boraciitolerans JCM 21714</name>
    <dbReference type="NCBI Taxonomy" id="1298598"/>
    <lineage>
        <taxon>Bacteria</taxon>
        <taxon>Bacillati</taxon>
        <taxon>Bacillota</taxon>
        <taxon>Bacilli</taxon>
        <taxon>Bacillales</taxon>
        <taxon>Bacillaceae</taxon>
        <taxon>Gracilibacillus</taxon>
    </lineage>
</organism>
<proteinExistence type="predicted"/>
<dbReference type="Proteomes" id="UP000019102">
    <property type="component" value="Unassembled WGS sequence"/>
</dbReference>
<evidence type="ECO:0000259" key="1">
    <source>
        <dbReference type="Pfam" id="PF13840"/>
    </source>
</evidence>
<dbReference type="STRING" id="1298598.JCM21714_513"/>
<dbReference type="SUPFAM" id="SSF55021">
    <property type="entry name" value="ACT-like"/>
    <property type="match status" value="1"/>
</dbReference>
<dbReference type="AlphaFoldDB" id="W4VEH0"/>
<dbReference type="EMBL" id="BAVS01000001">
    <property type="protein sequence ID" value="GAE91561.1"/>
    <property type="molecule type" value="Genomic_DNA"/>
</dbReference>
<comment type="caution">
    <text evidence="2">The sequence shown here is derived from an EMBL/GenBank/DDBJ whole genome shotgun (WGS) entry which is preliminary data.</text>
</comment>
<gene>
    <name evidence="2" type="ORF">JCM21714_513</name>
</gene>
<evidence type="ECO:0000313" key="3">
    <source>
        <dbReference type="Proteomes" id="UP000019102"/>
    </source>
</evidence>
<feature type="domain" description="CASTOR ACT" evidence="1">
    <location>
        <begin position="2"/>
        <end position="49"/>
    </location>
</feature>
<dbReference type="GO" id="GO:0016301">
    <property type="term" value="F:kinase activity"/>
    <property type="evidence" value="ECO:0007669"/>
    <property type="project" value="UniProtKB-KW"/>
</dbReference>
<keyword evidence="2" id="KW-0418">Kinase</keyword>
<name>W4VEH0_9BACI</name>
<dbReference type="Gene3D" id="3.30.2130.10">
    <property type="entry name" value="VC0802-like"/>
    <property type="match status" value="1"/>
</dbReference>
<protein>
    <submittedName>
        <fullName evidence="2">Aspartokinase</fullName>
    </submittedName>
</protein>
<evidence type="ECO:0000313" key="2">
    <source>
        <dbReference type="EMBL" id="GAE91561.1"/>
    </source>
</evidence>
<dbReference type="Pfam" id="PF13840">
    <property type="entry name" value="ACT_7"/>
    <property type="match status" value="1"/>
</dbReference>
<dbReference type="InterPro" id="IPR027795">
    <property type="entry name" value="CASTOR_ACT_dom"/>
</dbReference>
<accession>W4VEH0</accession>
<dbReference type="eggNOG" id="COG0527">
    <property type="taxonomic scope" value="Bacteria"/>
</dbReference>
<reference evidence="2 3" key="1">
    <citation type="journal article" date="2014" name="Genome Announc.">
        <title>Draft Genome Sequence of the Boron-Tolerant and Moderately Halotolerant Bacterium Gracilibacillus boraciitolerans JCM 21714T.</title>
        <authorList>
            <person name="Ahmed I."/>
            <person name="Oshima K."/>
            <person name="Suda W."/>
            <person name="Kitamura K."/>
            <person name="Iida T."/>
            <person name="Ohmori Y."/>
            <person name="Fujiwara T."/>
            <person name="Hattori M."/>
            <person name="Ohkuma M."/>
        </authorList>
    </citation>
    <scope>NUCLEOTIDE SEQUENCE [LARGE SCALE GENOMIC DNA]</scope>
    <source>
        <strain evidence="2 3">JCM 21714</strain>
    </source>
</reference>
<keyword evidence="3" id="KW-1185">Reference proteome</keyword>
<keyword evidence="2" id="KW-0808">Transferase</keyword>
<sequence>MSGLPGVTSKIVQTLANKQIPILQSADSHRTIWVLIQNEHLETALNALHVAFQLE</sequence>
<dbReference type="InterPro" id="IPR045865">
    <property type="entry name" value="ACT-like_dom_sf"/>
</dbReference>